<feature type="binding site" evidence="18">
    <location>
        <position position="166"/>
    </location>
    <ligand>
        <name>K(+)</name>
        <dbReference type="ChEBI" id="CHEBI:29103"/>
    </ligand>
</feature>
<evidence type="ECO:0000256" key="1">
    <source>
        <dbReference type="ARBA" id="ARBA00000013"/>
    </source>
</evidence>
<evidence type="ECO:0000256" key="15">
    <source>
        <dbReference type="ARBA" id="ARBA00048238"/>
    </source>
</evidence>
<dbReference type="GO" id="GO:0110051">
    <property type="term" value="P:metabolite repair"/>
    <property type="evidence" value="ECO:0007669"/>
    <property type="project" value="TreeGrafter"/>
</dbReference>
<evidence type="ECO:0000256" key="13">
    <source>
        <dbReference type="ARBA" id="ARBA00023268"/>
    </source>
</evidence>
<dbReference type="InterPro" id="IPR029056">
    <property type="entry name" value="Ribokinase-like"/>
</dbReference>
<comment type="catalytic activity">
    <reaction evidence="1 18 19">
        <text>(6R)-NADHX = (6S)-NADHX</text>
        <dbReference type="Rhea" id="RHEA:32215"/>
        <dbReference type="ChEBI" id="CHEBI:64074"/>
        <dbReference type="ChEBI" id="CHEBI:64075"/>
        <dbReference type="EC" id="5.1.99.6"/>
    </reaction>
</comment>
<dbReference type="SUPFAM" id="SSF64153">
    <property type="entry name" value="YjeF N-terminal domain-like"/>
    <property type="match status" value="1"/>
</dbReference>
<dbReference type="GO" id="GO:0046496">
    <property type="term" value="P:nicotinamide nucleotide metabolic process"/>
    <property type="evidence" value="ECO:0007669"/>
    <property type="project" value="UniProtKB-UniRule"/>
</dbReference>
<dbReference type="NCBIfam" id="TIGR00197">
    <property type="entry name" value="yjeF_nterm"/>
    <property type="match status" value="1"/>
</dbReference>
<keyword evidence="7 17" id="KW-0067">ATP-binding</keyword>
<evidence type="ECO:0000256" key="14">
    <source>
        <dbReference type="ARBA" id="ARBA00025153"/>
    </source>
</evidence>
<evidence type="ECO:0000259" key="21">
    <source>
        <dbReference type="PROSITE" id="PS51385"/>
    </source>
</evidence>
<evidence type="ECO:0000256" key="11">
    <source>
        <dbReference type="ARBA" id="ARBA00023235"/>
    </source>
</evidence>
<dbReference type="EC" id="4.2.1.136" evidence="19"/>
<accession>A0A317C5B4</accession>
<sequence>MSVKAKSLDTPCSIFRLLTNAETQTVDQLAITKGIDGFELMQAAGAAVAEAIIARWSIRPITVLCGPGNNGGDGFIAASVLRTAGWPVTLALLGSSKGLKGDAAKAAKIWNDTIEPFSQKCLYNAEIVIDAIFGAGLSRPISSDALNIIKALKKSLIPVCAIDVPSGIDGSTGKVLGRAAVADLTVTFFRKKPAHLLYPARRICGDVVLADIGIPDSLLHELPTKHDHKTWENNPQLWMAKYPWPRAENYKYQRGEVLVLGGESMTGASRMTAMAAGRAGAGIITVAAPAKVWSIYATSLLSAIVRSIDNVEDFNELLLDVRRNVIAIGPGAGVNDNTKQYVLSALATKRAVVLDADALSVFADDPKQLFNAIRGQCVLTPHTGEFNRLFDFDGDKLDCARSAARQSNAVIVLKGADTVIAAPDGRAIINSNAPPQLATGGSGDVLTGFTAALLAQGMPPFEAAAAAVWLHGEAATEFGLGLIAEDLPNTLPAVLQKLKASFEAAE</sequence>
<comment type="catalytic activity">
    <reaction evidence="16 17 19">
        <text>(6S)-NADPHX + ADP = AMP + phosphate + NADPH + H(+)</text>
        <dbReference type="Rhea" id="RHEA:32235"/>
        <dbReference type="ChEBI" id="CHEBI:15378"/>
        <dbReference type="ChEBI" id="CHEBI:43474"/>
        <dbReference type="ChEBI" id="CHEBI:57783"/>
        <dbReference type="ChEBI" id="CHEBI:64076"/>
        <dbReference type="ChEBI" id="CHEBI:456215"/>
        <dbReference type="ChEBI" id="CHEBI:456216"/>
        <dbReference type="EC" id="4.2.1.136"/>
    </reaction>
</comment>
<keyword evidence="12 17" id="KW-0456">Lyase</keyword>
<evidence type="ECO:0000256" key="18">
    <source>
        <dbReference type="HAMAP-Rule" id="MF_01966"/>
    </source>
</evidence>
<keyword evidence="5 18" id="KW-0479">Metal-binding</keyword>
<evidence type="ECO:0000256" key="3">
    <source>
        <dbReference type="ARBA" id="ARBA00006001"/>
    </source>
</evidence>
<dbReference type="Gene3D" id="3.40.50.10260">
    <property type="entry name" value="YjeF N-terminal domain"/>
    <property type="match status" value="1"/>
</dbReference>
<evidence type="ECO:0000259" key="20">
    <source>
        <dbReference type="PROSITE" id="PS51383"/>
    </source>
</evidence>
<proteinExistence type="inferred from homology"/>
<organism evidence="22 23">
    <name type="scientific">Leucothrix arctica</name>
    <dbReference type="NCBI Taxonomy" id="1481894"/>
    <lineage>
        <taxon>Bacteria</taxon>
        <taxon>Pseudomonadati</taxon>
        <taxon>Pseudomonadota</taxon>
        <taxon>Gammaproteobacteria</taxon>
        <taxon>Thiotrichales</taxon>
        <taxon>Thiotrichaceae</taxon>
        <taxon>Leucothrix</taxon>
    </lineage>
</organism>
<feature type="binding site" evidence="17">
    <location>
        <begin position="414"/>
        <end position="418"/>
    </location>
    <ligand>
        <name>AMP</name>
        <dbReference type="ChEBI" id="CHEBI:456215"/>
    </ligand>
</feature>
<dbReference type="HAMAP" id="MF_01966">
    <property type="entry name" value="NADHX_epimerase"/>
    <property type="match status" value="1"/>
</dbReference>
<keyword evidence="10 17" id="KW-0520">NAD</keyword>
<dbReference type="SUPFAM" id="SSF53613">
    <property type="entry name" value="Ribokinase-like"/>
    <property type="match status" value="1"/>
</dbReference>
<feature type="binding site" evidence="17">
    <location>
        <position position="382"/>
    </location>
    <ligand>
        <name>(6S)-NADPHX</name>
        <dbReference type="ChEBI" id="CHEBI:64076"/>
    </ligand>
</feature>
<keyword evidence="6 17" id="KW-0547">Nucleotide-binding</keyword>
<comment type="similarity">
    <text evidence="3 19">In the N-terminal section; belongs to the NnrE/AIBP family.</text>
</comment>
<feature type="binding site" evidence="18">
    <location>
        <position position="70"/>
    </location>
    <ligand>
        <name>K(+)</name>
        <dbReference type="ChEBI" id="CHEBI:29103"/>
    </ligand>
</feature>
<evidence type="ECO:0000256" key="6">
    <source>
        <dbReference type="ARBA" id="ARBA00022741"/>
    </source>
</evidence>
<dbReference type="PROSITE" id="PS51385">
    <property type="entry name" value="YJEF_N"/>
    <property type="match status" value="1"/>
</dbReference>
<evidence type="ECO:0000256" key="7">
    <source>
        <dbReference type="ARBA" id="ARBA00022840"/>
    </source>
</evidence>
<evidence type="ECO:0000256" key="16">
    <source>
        <dbReference type="ARBA" id="ARBA00049209"/>
    </source>
</evidence>
<protein>
    <recommendedName>
        <fullName evidence="19">Bifunctional NAD(P)H-hydrate repair enzyme</fullName>
    </recommendedName>
    <alternativeName>
        <fullName evidence="19">Nicotinamide nucleotide repair protein</fullName>
    </alternativeName>
    <domain>
        <recommendedName>
            <fullName evidence="19">ADP-dependent (S)-NAD(P)H-hydrate dehydratase</fullName>
            <ecNumber evidence="19">4.2.1.136</ecNumber>
        </recommendedName>
        <alternativeName>
            <fullName evidence="19">ADP-dependent NAD(P)HX dehydratase</fullName>
        </alternativeName>
    </domain>
    <domain>
        <recommendedName>
            <fullName evidence="19">NAD(P)H-hydrate epimerase</fullName>
            <ecNumber evidence="19">5.1.99.6</ecNumber>
        </recommendedName>
    </domain>
</protein>
<dbReference type="InterPro" id="IPR000631">
    <property type="entry name" value="CARKD"/>
</dbReference>
<keyword evidence="13" id="KW-0511">Multifunctional enzyme</keyword>
<comment type="function">
    <text evidence="17">Catalyzes the dehydration of the S-form of NAD(P)HX at the expense of ADP, which is converted to AMP. Together with NAD(P)HX epimerase, which catalyzes the epimerization of the S- and R-forms, the enzyme allows the repair of both epimers of NAD(P)HX, a damaged form of NAD(P)H that is a result of enzymatic or heat-dependent hydration.</text>
</comment>
<evidence type="ECO:0000256" key="2">
    <source>
        <dbReference type="ARBA" id="ARBA00000909"/>
    </source>
</evidence>
<dbReference type="EC" id="5.1.99.6" evidence="19"/>
<dbReference type="GO" id="GO:0046872">
    <property type="term" value="F:metal ion binding"/>
    <property type="evidence" value="ECO:0007669"/>
    <property type="project" value="UniProtKB-UniRule"/>
</dbReference>
<comment type="cofactor">
    <cofactor evidence="17">
        <name>Mg(2+)</name>
        <dbReference type="ChEBI" id="CHEBI:18420"/>
    </cofactor>
</comment>
<feature type="binding site" evidence="17">
    <location>
        <position position="443"/>
    </location>
    <ligand>
        <name>AMP</name>
        <dbReference type="ChEBI" id="CHEBI:456215"/>
    </ligand>
</feature>
<dbReference type="GO" id="GO:0005524">
    <property type="term" value="F:ATP binding"/>
    <property type="evidence" value="ECO:0007669"/>
    <property type="project" value="UniProtKB-UniRule"/>
</dbReference>
<evidence type="ECO:0000256" key="5">
    <source>
        <dbReference type="ARBA" id="ARBA00022723"/>
    </source>
</evidence>
<gene>
    <name evidence="17" type="primary">nnrD</name>
    <name evidence="18" type="synonym">nnrE</name>
    <name evidence="22" type="ORF">DKT75_19485</name>
</gene>
<dbReference type="EMBL" id="QGKL01000042">
    <property type="protein sequence ID" value="PWQ93788.1"/>
    <property type="molecule type" value="Genomic_DNA"/>
</dbReference>
<dbReference type="Pfam" id="PF01256">
    <property type="entry name" value="Carb_kinase"/>
    <property type="match status" value="1"/>
</dbReference>
<name>A0A317C5B4_9GAMM</name>
<evidence type="ECO:0000256" key="10">
    <source>
        <dbReference type="ARBA" id="ARBA00023027"/>
    </source>
</evidence>
<dbReference type="InterPro" id="IPR030677">
    <property type="entry name" value="Nnr"/>
</dbReference>
<comment type="catalytic activity">
    <reaction evidence="2 18 19">
        <text>(6R)-NADPHX = (6S)-NADPHX</text>
        <dbReference type="Rhea" id="RHEA:32227"/>
        <dbReference type="ChEBI" id="CHEBI:64076"/>
        <dbReference type="ChEBI" id="CHEBI:64077"/>
        <dbReference type="EC" id="5.1.99.6"/>
    </reaction>
</comment>
<feature type="binding site" evidence="17">
    <location>
        <position position="444"/>
    </location>
    <ligand>
        <name>(6S)-NADPHX</name>
        <dbReference type="ChEBI" id="CHEBI:64076"/>
    </ligand>
</feature>
<dbReference type="GO" id="GO:0052855">
    <property type="term" value="F:ADP-dependent NAD(P)H-hydrate dehydratase activity"/>
    <property type="evidence" value="ECO:0007669"/>
    <property type="project" value="UniProtKB-UniRule"/>
</dbReference>
<feature type="domain" description="YjeF C-terminal" evidence="20">
    <location>
        <begin position="234"/>
        <end position="498"/>
    </location>
</feature>
<dbReference type="Gene3D" id="3.40.1190.20">
    <property type="match status" value="1"/>
</dbReference>
<evidence type="ECO:0000313" key="23">
    <source>
        <dbReference type="Proteomes" id="UP000245506"/>
    </source>
</evidence>
<dbReference type="PIRSF" id="PIRSF017184">
    <property type="entry name" value="Nnr"/>
    <property type="match status" value="1"/>
</dbReference>
<reference evidence="22 23" key="1">
    <citation type="submission" date="2018-05" db="EMBL/GenBank/DDBJ databases">
        <title>Leucothrix arctica sp. nov., isolated from Arctic seawater.</title>
        <authorList>
            <person name="Choi A."/>
            <person name="Baek K."/>
        </authorList>
    </citation>
    <scope>NUCLEOTIDE SEQUENCE [LARGE SCALE GENOMIC DNA]</scope>
    <source>
        <strain evidence="22 23">IMCC9719</strain>
    </source>
</reference>
<dbReference type="GO" id="GO:0052856">
    <property type="term" value="F:NAD(P)HX epimerase activity"/>
    <property type="evidence" value="ECO:0007669"/>
    <property type="project" value="UniProtKB-UniRule"/>
</dbReference>
<comment type="function">
    <text evidence="18">Catalyzes the epimerization of the S- and R-forms of NAD(P)HX, a damaged form of NAD(P)H that is a result of enzymatic or heat-dependent hydration. This is a prerequisite for the S-specific NAD(P)H-hydrate dehydratase to allow the repair of both epimers of NAD(P)HX.</text>
</comment>
<dbReference type="PROSITE" id="PS51383">
    <property type="entry name" value="YJEF_C_3"/>
    <property type="match status" value="1"/>
</dbReference>
<comment type="subunit">
    <text evidence="17">Homotetramer.</text>
</comment>
<evidence type="ECO:0000313" key="22">
    <source>
        <dbReference type="EMBL" id="PWQ93788.1"/>
    </source>
</evidence>
<dbReference type="AlphaFoldDB" id="A0A317C5B4"/>
<evidence type="ECO:0000256" key="8">
    <source>
        <dbReference type="ARBA" id="ARBA00022857"/>
    </source>
</evidence>
<dbReference type="Pfam" id="PF03853">
    <property type="entry name" value="YjeF_N"/>
    <property type="match status" value="1"/>
</dbReference>
<feature type="binding site" evidence="18">
    <location>
        <begin position="134"/>
        <end position="140"/>
    </location>
    <ligand>
        <name>(6S)-NADPHX</name>
        <dbReference type="ChEBI" id="CHEBI:64076"/>
    </ligand>
</feature>
<evidence type="ECO:0000256" key="9">
    <source>
        <dbReference type="ARBA" id="ARBA00022958"/>
    </source>
</evidence>
<feature type="binding site" evidence="18">
    <location>
        <position position="163"/>
    </location>
    <ligand>
        <name>(6S)-NADPHX</name>
        <dbReference type="ChEBI" id="CHEBI:64076"/>
    </ligand>
</feature>
<dbReference type="OrthoDB" id="9806925at2"/>
<dbReference type="Proteomes" id="UP000245506">
    <property type="component" value="Unassembled WGS sequence"/>
</dbReference>
<comment type="caution">
    <text evidence="22">The sequence shown here is derived from an EMBL/GenBank/DDBJ whole genome shotgun (WGS) entry which is preliminary data.</text>
</comment>
<feature type="binding site" evidence="17">
    <location>
        <position position="331"/>
    </location>
    <ligand>
        <name>(6S)-NADPHX</name>
        <dbReference type="ChEBI" id="CHEBI:64076"/>
    </ligand>
</feature>
<dbReference type="NCBIfam" id="TIGR00196">
    <property type="entry name" value="yjeF_cterm"/>
    <property type="match status" value="1"/>
</dbReference>
<dbReference type="PANTHER" id="PTHR12592:SF0">
    <property type="entry name" value="ATP-DEPENDENT (S)-NAD(P)H-HYDRATE DEHYDRATASE"/>
    <property type="match status" value="1"/>
</dbReference>
<feature type="domain" description="YjeF N-terminal" evidence="21">
    <location>
        <begin position="23"/>
        <end position="220"/>
    </location>
</feature>
<evidence type="ECO:0000256" key="19">
    <source>
        <dbReference type="PIRNR" id="PIRNR017184"/>
    </source>
</evidence>
<feature type="binding site" evidence="18">
    <location>
        <position position="130"/>
    </location>
    <ligand>
        <name>K(+)</name>
        <dbReference type="ChEBI" id="CHEBI:29103"/>
    </ligand>
</feature>
<dbReference type="InterPro" id="IPR004443">
    <property type="entry name" value="YjeF_N_dom"/>
</dbReference>
<keyword evidence="23" id="KW-1185">Reference proteome</keyword>
<dbReference type="RefSeq" id="WP_109825950.1">
    <property type="nucleotide sequence ID" value="NZ_QGKL01000042.1"/>
</dbReference>
<comment type="similarity">
    <text evidence="18">Belongs to the NnrE/AIBP family.</text>
</comment>
<keyword evidence="9 18" id="KW-0630">Potassium</keyword>
<keyword evidence="11 18" id="KW-0413">Isomerase</keyword>
<evidence type="ECO:0000256" key="12">
    <source>
        <dbReference type="ARBA" id="ARBA00023239"/>
    </source>
</evidence>
<comment type="cofactor">
    <cofactor evidence="18 19">
        <name>K(+)</name>
        <dbReference type="ChEBI" id="CHEBI:29103"/>
    </cofactor>
    <text evidence="18 19">Binds 1 potassium ion per subunit.</text>
</comment>
<dbReference type="HAMAP" id="MF_01965">
    <property type="entry name" value="NADHX_dehydratase"/>
    <property type="match status" value="1"/>
</dbReference>
<dbReference type="CDD" id="cd01171">
    <property type="entry name" value="YXKO-related"/>
    <property type="match status" value="1"/>
</dbReference>
<comment type="function">
    <text evidence="14 19">Bifunctional enzyme that catalyzes the epimerization of the S- and R-forms of NAD(P)HX and the dehydration of the S-form of NAD(P)HX at the expense of ADP, which is converted to AMP. This allows the repair of both epimers of NAD(P)HX, a damaged form of NAD(P)H that is a result of enzymatic or heat-dependent hydration.</text>
</comment>
<comment type="similarity">
    <text evidence="17">Belongs to the NnrD/CARKD family.</text>
</comment>
<feature type="binding site" evidence="18">
    <location>
        <begin position="69"/>
        <end position="73"/>
    </location>
    <ligand>
        <name>(6S)-NADPHX</name>
        <dbReference type="ChEBI" id="CHEBI:64076"/>
    </ligand>
</feature>
<dbReference type="PANTHER" id="PTHR12592">
    <property type="entry name" value="ATP-DEPENDENT (S)-NAD(P)H-HYDRATE DEHYDRATASE FAMILY MEMBER"/>
    <property type="match status" value="1"/>
</dbReference>
<evidence type="ECO:0000256" key="17">
    <source>
        <dbReference type="HAMAP-Rule" id="MF_01965"/>
    </source>
</evidence>
<keyword evidence="8 17" id="KW-0521">NADP</keyword>
<evidence type="ECO:0000256" key="4">
    <source>
        <dbReference type="ARBA" id="ARBA00009524"/>
    </source>
</evidence>
<comment type="catalytic activity">
    <reaction evidence="15 17 19">
        <text>(6S)-NADHX + ADP = AMP + phosphate + NADH + H(+)</text>
        <dbReference type="Rhea" id="RHEA:32223"/>
        <dbReference type="ChEBI" id="CHEBI:15378"/>
        <dbReference type="ChEBI" id="CHEBI:43474"/>
        <dbReference type="ChEBI" id="CHEBI:57945"/>
        <dbReference type="ChEBI" id="CHEBI:64074"/>
        <dbReference type="ChEBI" id="CHEBI:456215"/>
        <dbReference type="ChEBI" id="CHEBI:456216"/>
        <dbReference type="EC" id="4.2.1.136"/>
    </reaction>
</comment>
<comment type="caution">
    <text evidence="18">Lacks conserved residue(s) required for the propagation of feature annotation.</text>
</comment>
<feature type="binding site" evidence="17">
    <location>
        <position position="268"/>
    </location>
    <ligand>
        <name>(6S)-NADPHX</name>
        <dbReference type="ChEBI" id="CHEBI:64076"/>
    </ligand>
</feature>
<comment type="similarity">
    <text evidence="4 19">In the C-terminal section; belongs to the NnrD/CARKD family.</text>
</comment>
<dbReference type="InterPro" id="IPR036652">
    <property type="entry name" value="YjeF_N_dom_sf"/>
</dbReference>